<dbReference type="AlphaFoldDB" id="A0A6P7SEV5"/>
<evidence type="ECO:0000313" key="6">
    <source>
        <dbReference type="RefSeq" id="XP_029636882.1"/>
    </source>
</evidence>
<evidence type="ECO:0000259" key="4">
    <source>
        <dbReference type="PROSITE" id="PS50208"/>
    </source>
</evidence>
<keyword evidence="5" id="KW-1185">Reference proteome</keyword>
<dbReference type="PANTHER" id="PTHR10454:SF232">
    <property type="entry name" value="AT03047P-RELATED"/>
    <property type="match status" value="1"/>
</dbReference>
<dbReference type="GO" id="GO:0006508">
    <property type="term" value="P:proteolysis"/>
    <property type="evidence" value="ECO:0007669"/>
    <property type="project" value="InterPro"/>
</dbReference>
<dbReference type="SMART" id="SM00115">
    <property type="entry name" value="CASc"/>
    <property type="match status" value="1"/>
</dbReference>
<feature type="domain" description="Caspase family p20" evidence="4">
    <location>
        <begin position="51"/>
        <end position="168"/>
    </location>
</feature>
<evidence type="ECO:0000259" key="3">
    <source>
        <dbReference type="PROSITE" id="PS50207"/>
    </source>
</evidence>
<sequence>MDYSDAKPTDGVYKKCSNFQQESSTSNSSEQFSKNYSKCHFTVECDTNSTKPGLALIIYNCFDSHTEIAPRINSQRDAEDLKEALTFLNFKIIFRKDRSVTEMKDLISSLSEHSNDYSCFVCAILTYSKDDDYIYGTDNFVSFDSLLKVLIKKENSTLAAKPKFFIVDTSPVVKVNVQHDGLFGFFKKSINYTTIPLWANLLTVSSGFCSESRTKDRSCFIQTLCSVLKEYGLKLELHQLMTQLNVRLNDIHNQNNHSGHLASVSSTMTKELRFKAHREEIKQ</sequence>
<feature type="domain" description="Caspase family p10" evidence="3">
    <location>
        <begin position="203"/>
        <end position="276"/>
    </location>
</feature>
<dbReference type="SUPFAM" id="SSF52129">
    <property type="entry name" value="Caspase-like"/>
    <property type="match status" value="1"/>
</dbReference>
<dbReference type="InterPro" id="IPR002138">
    <property type="entry name" value="Pept_C14_p10"/>
</dbReference>
<gene>
    <name evidence="6" type="primary">LOC115212182</name>
</gene>
<dbReference type="Gene3D" id="3.40.50.1460">
    <property type="match status" value="1"/>
</dbReference>
<dbReference type="PROSITE" id="PS50208">
    <property type="entry name" value="CASPASE_P20"/>
    <property type="match status" value="1"/>
</dbReference>
<dbReference type="PANTHER" id="PTHR10454">
    <property type="entry name" value="CASPASE"/>
    <property type="match status" value="1"/>
</dbReference>
<dbReference type="GO" id="GO:0004197">
    <property type="term" value="F:cysteine-type endopeptidase activity"/>
    <property type="evidence" value="ECO:0007669"/>
    <property type="project" value="InterPro"/>
</dbReference>
<proteinExistence type="inferred from homology"/>
<dbReference type="RefSeq" id="XP_029636882.1">
    <property type="nucleotide sequence ID" value="XM_029781022.1"/>
</dbReference>
<dbReference type="Pfam" id="PF00656">
    <property type="entry name" value="Peptidase_C14"/>
    <property type="match status" value="1"/>
</dbReference>
<name>A0A6P7SEV5_9MOLL</name>
<comment type="similarity">
    <text evidence="1 2">Belongs to the peptidase C14A family.</text>
</comment>
<evidence type="ECO:0000256" key="2">
    <source>
        <dbReference type="RuleBase" id="RU003971"/>
    </source>
</evidence>
<dbReference type="InterPro" id="IPR011600">
    <property type="entry name" value="Pept_C14_caspase"/>
</dbReference>
<dbReference type="GO" id="GO:0043525">
    <property type="term" value="P:positive regulation of neuron apoptotic process"/>
    <property type="evidence" value="ECO:0007669"/>
    <property type="project" value="TreeGrafter"/>
</dbReference>
<organism evidence="5 6">
    <name type="scientific">Octopus sinensis</name>
    <name type="common">East Asian common octopus</name>
    <dbReference type="NCBI Taxonomy" id="2607531"/>
    <lineage>
        <taxon>Eukaryota</taxon>
        <taxon>Metazoa</taxon>
        <taxon>Spiralia</taxon>
        <taxon>Lophotrochozoa</taxon>
        <taxon>Mollusca</taxon>
        <taxon>Cephalopoda</taxon>
        <taxon>Coleoidea</taxon>
        <taxon>Octopodiformes</taxon>
        <taxon>Octopoda</taxon>
        <taxon>Incirrata</taxon>
        <taxon>Octopodidae</taxon>
        <taxon>Octopus</taxon>
    </lineage>
</organism>
<evidence type="ECO:0000256" key="1">
    <source>
        <dbReference type="ARBA" id="ARBA00010134"/>
    </source>
</evidence>
<evidence type="ECO:0000313" key="5">
    <source>
        <dbReference type="Proteomes" id="UP000515154"/>
    </source>
</evidence>
<dbReference type="InterPro" id="IPR029030">
    <property type="entry name" value="Caspase-like_dom_sf"/>
</dbReference>
<dbReference type="PRINTS" id="PR00376">
    <property type="entry name" value="IL1BCENZYME"/>
</dbReference>
<dbReference type="InterPro" id="IPR015917">
    <property type="entry name" value="Pept_C14A"/>
</dbReference>
<dbReference type="Proteomes" id="UP000515154">
    <property type="component" value="Linkage group LG5"/>
</dbReference>
<accession>A0A6P7SEV5</accession>
<dbReference type="PROSITE" id="PS50207">
    <property type="entry name" value="CASPASE_P10"/>
    <property type="match status" value="1"/>
</dbReference>
<dbReference type="InterPro" id="IPR001309">
    <property type="entry name" value="Pept_C14_p20"/>
</dbReference>
<dbReference type="KEGG" id="osn:115212182"/>
<reference evidence="6" key="1">
    <citation type="submission" date="2025-08" db="UniProtKB">
        <authorList>
            <consortium name="RefSeq"/>
        </authorList>
    </citation>
    <scope>IDENTIFICATION</scope>
</reference>
<dbReference type="InterPro" id="IPR002398">
    <property type="entry name" value="Pept_C14"/>
</dbReference>
<protein>
    <submittedName>
        <fullName evidence="6">Caspase-7</fullName>
    </submittedName>
</protein>
<dbReference type="GO" id="GO:0005737">
    <property type="term" value="C:cytoplasm"/>
    <property type="evidence" value="ECO:0007669"/>
    <property type="project" value="TreeGrafter"/>
</dbReference>
<dbReference type="GO" id="GO:0006915">
    <property type="term" value="P:apoptotic process"/>
    <property type="evidence" value="ECO:0007669"/>
    <property type="project" value="TreeGrafter"/>
</dbReference>